<keyword evidence="1" id="KW-1133">Transmembrane helix</keyword>
<proteinExistence type="predicted"/>
<protein>
    <submittedName>
        <fullName evidence="2">Uncharacterized protein</fullName>
    </submittedName>
</protein>
<accession>A0ABM5KYF4</accession>
<reference evidence="2" key="1">
    <citation type="submission" date="2025-05" db="UniProtKB">
        <authorList>
            <consortium name="EnsemblMetazoa"/>
        </authorList>
    </citation>
    <scope>IDENTIFICATION</scope>
</reference>
<dbReference type="RefSeq" id="XP_050515224.1">
    <property type="nucleotide sequence ID" value="XM_050659267.1"/>
</dbReference>
<feature type="transmembrane region" description="Helical" evidence="1">
    <location>
        <begin position="6"/>
        <end position="22"/>
    </location>
</feature>
<sequence length="108" mass="12901">MKIIEFYWLFLLFIVNIARNLALPDQYKDLFMVQLDKEPRSFDDILNPQGIRHQDVKHVILRIGRNSHAWNDLGFGISNDVRNTEDFAIIPRQRNYKTREENDIVRSN</sequence>
<keyword evidence="1" id="KW-0472">Membrane</keyword>
<keyword evidence="1" id="KW-0812">Transmembrane</keyword>
<evidence type="ECO:0000313" key="2">
    <source>
        <dbReference type="EnsemblMetazoa" id="XP_050515224.1"/>
    </source>
</evidence>
<dbReference type="GeneID" id="114329265"/>
<dbReference type="Proteomes" id="UP001652700">
    <property type="component" value="Unplaced"/>
</dbReference>
<name>A0ABM5KYF4_DIAVI</name>
<dbReference type="EnsemblMetazoa" id="XM_050659267.1">
    <property type="protein sequence ID" value="XP_050515224.1"/>
    <property type="gene ID" value="LOC114329265"/>
</dbReference>
<evidence type="ECO:0000313" key="3">
    <source>
        <dbReference type="Proteomes" id="UP001652700"/>
    </source>
</evidence>
<evidence type="ECO:0000256" key="1">
    <source>
        <dbReference type="SAM" id="Phobius"/>
    </source>
</evidence>
<organism evidence="2 3">
    <name type="scientific">Diabrotica virgifera virgifera</name>
    <name type="common">western corn rootworm</name>
    <dbReference type="NCBI Taxonomy" id="50390"/>
    <lineage>
        <taxon>Eukaryota</taxon>
        <taxon>Metazoa</taxon>
        <taxon>Ecdysozoa</taxon>
        <taxon>Arthropoda</taxon>
        <taxon>Hexapoda</taxon>
        <taxon>Insecta</taxon>
        <taxon>Pterygota</taxon>
        <taxon>Neoptera</taxon>
        <taxon>Endopterygota</taxon>
        <taxon>Coleoptera</taxon>
        <taxon>Polyphaga</taxon>
        <taxon>Cucujiformia</taxon>
        <taxon>Chrysomeloidea</taxon>
        <taxon>Chrysomelidae</taxon>
        <taxon>Galerucinae</taxon>
        <taxon>Diabroticina</taxon>
        <taxon>Diabroticites</taxon>
        <taxon>Diabrotica</taxon>
    </lineage>
</organism>
<keyword evidence="3" id="KW-1185">Reference proteome</keyword>